<dbReference type="GO" id="GO:0005634">
    <property type="term" value="C:nucleus"/>
    <property type="evidence" value="ECO:0007669"/>
    <property type="project" value="TreeGrafter"/>
</dbReference>
<dbReference type="Pfam" id="PF22584">
    <property type="entry name" value="CFAP143"/>
    <property type="match status" value="1"/>
</dbReference>
<dbReference type="EMBL" id="JAZGQO010000003">
    <property type="protein sequence ID" value="KAK6188939.1"/>
    <property type="molecule type" value="Genomic_DNA"/>
</dbReference>
<reference evidence="1 2" key="1">
    <citation type="submission" date="2024-01" db="EMBL/GenBank/DDBJ databases">
        <title>The genome of the rayed Mediterranean limpet Patella caerulea (Linnaeus, 1758).</title>
        <authorList>
            <person name="Anh-Thu Weber A."/>
            <person name="Halstead-Nussloch G."/>
        </authorList>
    </citation>
    <scope>NUCLEOTIDE SEQUENCE [LARGE SCALE GENOMIC DNA]</scope>
    <source>
        <strain evidence="1">AATW-2023a</strain>
        <tissue evidence="1">Whole specimen</tissue>
    </source>
</reference>
<gene>
    <name evidence="1" type="ORF">SNE40_005013</name>
</gene>
<sequence length="200" mass="23309">MSLMNQGRNEIRFNNSGGKCLLENWVEERNVSHLDQSNQDKHNQSEILRAGHPGLLTTSPNSKVEDLTTFRVSYKKPENPNVRQLGAKRQLMEQMLYEQLSKEVNEEFNPPPPATDFRSVTIVDYTKDFTPEEPIIDTSKHNYKTEQPVTFWTEHRDRVTGVTQVKTGDTGFRKNDAFSKPIDEYWDEPQPYELENYPKM</sequence>
<dbReference type="AlphaFoldDB" id="A0AAN8JZ89"/>
<comment type="caution">
    <text evidence="1">The sequence shown here is derived from an EMBL/GenBank/DDBJ whole genome shotgun (WGS) entry which is preliminary data.</text>
</comment>
<organism evidence="1 2">
    <name type="scientific">Patella caerulea</name>
    <name type="common">Rayed Mediterranean limpet</name>
    <dbReference type="NCBI Taxonomy" id="87958"/>
    <lineage>
        <taxon>Eukaryota</taxon>
        <taxon>Metazoa</taxon>
        <taxon>Spiralia</taxon>
        <taxon>Lophotrochozoa</taxon>
        <taxon>Mollusca</taxon>
        <taxon>Gastropoda</taxon>
        <taxon>Patellogastropoda</taxon>
        <taxon>Patelloidea</taxon>
        <taxon>Patellidae</taxon>
        <taxon>Patella</taxon>
    </lineage>
</organism>
<name>A0AAN8JZ89_PATCE</name>
<dbReference type="GO" id="GO:0045944">
    <property type="term" value="P:positive regulation of transcription by RNA polymerase II"/>
    <property type="evidence" value="ECO:0007669"/>
    <property type="project" value="TreeGrafter"/>
</dbReference>
<dbReference type="GO" id="GO:0005737">
    <property type="term" value="C:cytoplasm"/>
    <property type="evidence" value="ECO:0007669"/>
    <property type="project" value="TreeGrafter"/>
</dbReference>
<dbReference type="InterPro" id="IPR026124">
    <property type="entry name" value="Sperm-assoc_Ag8"/>
</dbReference>
<proteinExistence type="predicted"/>
<dbReference type="GO" id="GO:0008017">
    <property type="term" value="F:microtubule binding"/>
    <property type="evidence" value="ECO:0007669"/>
    <property type="project" value="InterPro"/>
</dbReference>
<protein>
    <recommendedName>
        <fullName evidence="3">Sperm-associated antigen 8</fullName>
    </recommendedName>
</protein>
<evidence type="ECO:0000313" key="1">
    <source>
        <dbReference type="EMBL" id="KAK6188939.1"/>
    </source>
</evidence>
<evidence type="ECO:0000313" key="2">
    <source>
        <dbReference type="Proteomes" id="UP001347796"/>
    </source>
</evidence>
<accession>A0AAN8JZ89</accession>
<dbReference type="PANTHER" id="PTHR15510">
    <property type="entry name" value="SPERM-ASSOCIATED ANTIGEN 8"/>
    <property type="match status" value="1"/>
</dbReference>
<dbReference type="Proteomes" id="UP001347796">
    <property type="component" value="Unassembled WGS sequence"/>
</dbReference>
<keyword evidence="2" id="KW-1185">Reference proteome</keyword>
<evidence type="ECO:0008006" key="3">
    <source>
        <dbReference type="Google" id="ProtNLM"/>
    </source>
</evidence>
<dbReference type="PANTHER" id="PTHR15510:SF5">
    <property type="entry name" value="SPERM-ASSOCIATED ANTIGEN 8"/>
    <property type="match status" value="1"/>
</dbReference>